<proteinExistence type="predicted"/>
<accession>A0A814BTB4</accession>
<evidence type="ECO:0000313" key="3">
    <source>
        <dbReference type="Proteomes" id="UP000663860"/>
    </source>
</evidence>
<comment type="caution">
    <text evidence="1">The sequence shown here is derived from an EMBL/GenBank/DDBJ whole genome shotgun (WGS) entry which is preliminary data.</text>
</comment>
<dbReference type="Proteomes" id="UP000663868">
    <property type="component" value="Unassembled WGS sequence"/>
</dbReference>
<evidence type="ECO:0000313" key="1">
    <source>
        <dbReference type="EMBL" id="CAF0931739.1"/>
    </source>
</evidence>
<protein>
    <submittedName>
        <fullName evidence="1">Uncharacterized protein</fullName>
    </submittedName>
</protein>
<dbReference type="EMBL" id="CAJOBB010000493">
    <property type="protein sequence ID" value="CAF3691710.1"/>
    <property type="molecule type" value="Genomic_DNA"/>
</dbReference>
<name>A0A814BTB4_9BILA</name>
<evidence type="ECO:0000313" key="2">
    <source>
        <dbReference type="EMBL" id="CAF3691710.1"/>
    </source>
</evidence>
<gene>
    <name evidence="1" type="ORF">IZO911_LOCUS13910</name>
    <name evidence="2" type="ORF">KXQ929_LOCUS10402</name>
</gene>
<organism evidence="1 3">
    <name type="scientific">Adineta steineri</name>
    <dbReference type="NCBI Taxonomy" id="433720"/>
    <lineage>
        <taxon>Eukaryota</taxon>
        <taxon>Metazoa</taxon>
        <taxon>Spiralia</taxon>
        <taxon>Gnathifera</taxon>
        <taxon>Rotifera</taxon>
        <taxon>Eurotatoria</taxon>
        <taxon>Bdelloidea</taxon>
        <taxon>Adinetida</taxon>
        <taxon>Adinetidae</taxon>
        <taxon>Adineta</taxon>
    </lineage>
</organism>
<reference evidence="1" key="1">
    <citation type="submission" date="2021-02" db="EMBL/GenBank/DDBJ databases">
        <authorList>
            <person name="Nowell W R."/>
        </authorList>
    </citation>
    <scope>NUCLEOTIDE SEQUENCE</scope>
</reference>
<sequence length="129" mass="14650">MGNKPLQTYRKKEPSLRGTYRADSEVVKVTSSPSFSLASGTATFSCLAAEHHQIHDQETLDHWRAKALQTIDDLYEHKASFLRREAHVRTLVGQLRAFMDDELPRHGSGYFVDDQHVQQLHMSVNSSQA</sequence>
<dbReference type="EMBL" id="CAJNOE010000114">
    <property type="protein sequence ID" value="CAF0931739.1"/>
    <property type="molecule type" value="Genomic_DNA"/>
</dbReference>
<dbReference type="Proteomes" id="UP000663860">
    <property type="component" value="Unassembled WGS sequence"/>
</dbReference>
<dbReference type="AlphaFoldDB" id="A0A814BTB4"/>